<keyword evidence="1" id="KW-0547">Nucleotide-binding</keyword>
<feature type="compositionally biased region" description="Acidic residues" evidence="5">
    <location>
        <begin position="70"/>
        <end position="93"/>
    </location>
</feature>
<feature type="region of interest" description="Disordered" evidence="5">
    <location>
        <begin position="67"/>
        <end position="93"/>
    </location>
</feature>
<keyword evidence="3" id="KW-0347">Helicase</keyword>
<evidence type="ECO:0000313" key="7">
    <source>
        <dbReference type="EMBL" id="KAL3337065.1"/>
    </source>
</evidence>
<evidence type="ECO:0000256" key="3">
    <source>
        <dbReference type="ARBA" id="ARBA00022806"/>
    </source>
</evidence>
<evidence type="ECO:0000256" key="1">
    <source>
        <dbReference type="ARBA" id="ARBA00022741"/>
    </source>
</evidence>
<dbReference type="Pfam" id="PF00270">
    <property type="entry name" value="DEAD"/>
    <property type="match status" value="1"/>
</dbReference>
<dbReference type="EMBL" id="JBJKTR010000017">
    <property type="protein sequence ID" value="KAL3337065.1"/>
    <property type="molecule type" value="Genomic_DNA"/>
</dbReference>
<organism evidence="7 8">
    <name type="scientific">Solanum stoloniferum</name>
    <dbReference type="NCBI Taxonomy" id="62892"/>
    <lineage>
        <taxon>Eukaryota</taxon>
        <taxon>Viridiplantae</taxon>
        <taxon>Streptophyta</taxon>
        <taxon>Embryophyta</taxon>
        <taxon>Tracheophyta</taxon>
        <taxon>Spermatophyta</taxon>
        <taxon>Magnoliopsida</taxon>
        <taxon>eudicotyledons</taxon>
        <taxon>Gunneridae</taxon>
        <taxon>Pentapetalae</taxon>
        <taxon>asterids</taxon>
        <taxon>lamiids</taxon>
        <taxon>Solanales</taxon>
        <taxon>Solanaceae</taxon>
        <taxon>Solanoideae</taxon>
        <taxon>Solaneae</taxon>
        <taxon>Solanum</taxon>
    </lineage>
</organism>
<keyword evidence="8" id="KW-1185">Reference proteome</keyword>
<keyword evidence="4" id="KW-0067">ATP-binding</keyword>
<dbReference type="SUPFAM" id="SSF52540">
    <property type="entry name" value="P-loop containing nucleoside triphosphate hydrolases"/>
    <property type="match status" value="1"/>
</dbReference>
<name>A0ABD2RZH0_9SOLN</name>
<dbReference type="Gene3D" id="3.40.50.300">
    <property type="entry name" value="P-loop containing nucleotide triphosphate hydrolases"/>
    <property type="match status" value="1"/>
</dbReference>
<dbReference type="InterPro" id="IPR027417">
    <property type="entry name" value="P-loop_NTPase"/>
</dbReference>
<dbReference type="InterPro" id="IPR011545">
    <property type="entry name" value="DEAD/DEAH_box_helicase_dom"/>
</dbReference>
<evidence type="ECO:0000256" key="5">
    <source>
        <dbReference type="SAM" id="MobiDB-lite"/>
    </source>
</evidence>
<evidence type="ECO:0000313" key="8">
    <source>
        <dbReference type="Proteomes" id="UP001627284"/>
    </source>
</evidence>
<keyword evidence="2" id="KW-0378">Hydrolase</keyword>
<dbReference type="PROSITE" id="PS51192">
    <property type="entry name" value="HELICASE_ATP_BIND_1"/>
    <property type="match status" value="1"/>
</dbReference>
<dbReference type="InterPro" id="IPR014001">
    <property type="entry name" value="Helicase_ATP-bd"/>
</dbReference>
<dbReference type="Proteomes" id="UP001627284">
    <property type="component" value="Unassembled WGS sequence"/>
</dbReference>
<dbReference type="PANTHER" id="PTHR12131:SF1">
    <property type="entry name" value="ATP-DEPENDENT RNA HELICASE SUPV3L1, MITOCHONDRIAL-RELATED"/>
    <property type="match status" value="1"/>
</dbReference>
<feature type="non-terminal residue" evidence="7">
    <location>
        <position position="1"/>
    </location>
</feature>
<dbReference type="GO" id="GO:0005524">
    <property type="term" value="F:ATP binding"/>
    <property type="evidence" value="ECO:0007669"/>
    <property type="project" value="UniProtKB-KW"/>
</dbReference>
<accession>A0ABD2RZH0</accession>
<sequence length="295" mass="33395">IDKFSPAMTTLPILFPSLSPPNSINSRSPFPLLHIQTLQFCSVKSIQKNPSTSTSKIFYKFPSSIFPAESQDEDEDEDEDDEDDDDEEAAEDYDDVYAEVSDGGEDSEDELESSVSSEILNIEESRRQRVEKLRNEVREFGDGIIDVNELASIYSFRIDKFQRLSIQAFLRGSSVVVSAPTSSGKTLIAEAAAVATVSRGRRLFYTTPLKALSNQKFREFCETFGDSNVGLLTGDSAVNRDAQILIMTTEILRNMLYQRLFIAQRKFNLFVFQRLLLIQMSWLDGLVRFMVGRSW</sequence>
<dbReference type="GO" id="GO:0004386">
    <property type="term" value="F:helicase activity"/>
    <property type="evidence" value="ECO:0007669"/>
    <property type="project" value="UniProtKB-KW"/>
</dbReference>
<reference evidence="7 8" key="1">
    <citation type="submission" date="2024-05" db="EMBL/GenBank/DDBJ databases">
        <title>De novo assembly of an allotetraploid wild potato.</title>
        <authorList>
            <person name="Hosaka A.J."/>
        </authorList>
    </citation>
    <scope>NUCLEOTIDE SEQUENCE [LARGE SCALE GENOMIC DNA]</scope>
    <source>
        <tissue evidence="7">Young leaves</tissue>
    </source>
</reference>
<dbReference type="InterPro" id="IPR050699">
    <property type="entry name" value="RNA-DNA_Helicase"/>
</dbReference>
<comment type="caution">
    <text evidence="7">The sequence shown here is derived from an EMBL/GenBank/DDBJ whole genome shotgun (WGS) entry which is preliminary data.</text>
</comment>
<dbReference type="AlphaFoldDB" id="A0ABD2RZH0"/>
<evidence type="ECO:0000256" key="2">
    <source>
        <dbReference type="ARBA" id="ARBA00022801"/>
    </source>
</evidence>
<evidence type="ECO:0000256" key="4">
    <source>
        <dbReference type="ARBA" id="ARBA00022840"/>
    </source>
</evidence>
<proteinExistence type="predicted"/>
<dbReference type="GO" id="GO:0016787">
    <property type="term" value="F:hydrolase activity"/>
    <property type="evidence" value="ECO:0007669"/>
    <property type="project" value="UniProtKB-KW"/>
</dbReference>
<dbReference type="PANTHER" id="PTHR12131">
    <property type="entry name" value="ATP-DEPENDENT RNA AND DNA HELICASE"/>
    <property type="match status" value="1"/>
</dbReference>
<gene>
    <name evidence="7" type="ORF">AABB24_029631</name>
</gene>
<dbReference type="SMART" id="SM00487">
    <property type="entry name" value="DEXDc"/>
    <property type="match status" value="1"/>
</dbReference>
<evidence type="ECO:0000259" key="6">
    <source>
        <dbReference type="PROSITE" id="PS51192"/>
    </source>
</evidence>
<feature type="domain" description="Helicase ATP-binding" evidence="6">
    <location>
        <begin position="166"/>
        <end position="272"/>
    </location>
</feature>
<protein>
    <recommendedName>
        <fullName evidence="6">Helicase ATP-binding domain-containing protein</fullName>
    </recommendedName>
</protein>